<protein>
    <submittedName>
        <fullName evidence="1">Uncharacterized protein</fullName>
    </submittedName>
</protein>
<accession>A0A242L052</accession>
<evidence type="ECO:0000313" key="2">
    <source>
        <dbReference type="Proteomes" id="UP000195024"/>
    </source>
</evidence>
<dbReference type="EMBL" id="NGMS01000001">
    <property type="protein sequence ID" value="OTP27573.1"/>
    <property type="molecule type" value="Genomic_DNA"/>
</dbReference>
<comment type="caution">
    <text evidence="1">The sequence shown here is derived from an EMBL/GenBank/DDBJ whole genome shotgun (WGS) entry which is preliminary data.</text>
</comment>
<dbReference type="AlphaFoldDB" id="A0A242L052"/>
<proteinExistence type="predicted"/>
<reference evidence="1 2" key="1">
    <citation type="submission" date="2017-05" db="EMBL/GenBank/DDBJ databases">
        <title>The Genome Sequence of Enterococcus mundtii 6B1_DIV0119.</title>
        <authorList>
            <consortium name="The Broad Institute Genomics Platform"/>
            <consortium name="The Broad Institute Genomic Center for Infectious Diseases"/>
            <person name="Earl A."/>
            <person name="Manson A."/>
            <person name="Schwartman J."/>
            <person name="Gilmore M."/>
            <person name="Abouelleil A."/>
            <person name="Cao P."/>
            <person name="Chapman S."/>
            <person name="Cusick C."/>
            <person name="Shea T."/>
            <person name="Young S."/>
            <person name="Neafsey D."/>
            <person name="Nusbaum C."/>
            <person name="Birren B."/>
        </authorList>
    </citation>
    <scope>NUCLEOTIDE SEQUENCE [LARGE SCALE GENOMIC DNA]</scope>
    <source>
        <strain evidence="1 2">6B1_DIV0119</strain>
    </source>
</reference>
<name>A0A242L052_ENTMU</name>
<organism evidence="1 2">
    <name type="scientific">Enterococcus mundtii</name>
    <dbReference type="NCBI Taxonomy" id="53346"/>
    <lineage>
        <taxon>Bacteria</taxon>
        <taxon>Bacillati</taxon>
        <taxon>Bacillota</taxon>
        <taxon>Bacilli</taxon>
        <taxon>Lactobacillales</taxon>
        <taxon>Enterococcaceae</taxon>
        <taxon>Enterococcus</taxon>
    </lineage>
</organism>
<sequence length="49" mass="5753">MTRYDYAFKKQIVEAYQGSEGVYKPLTDWYSIPDSYPVKTDKDSLDARI</sequence>
<dbReference type="RefSeq" id="WP_176285286.1">
    <property type="nucleotide sequence ID" value="NZ_NGMS01000001.1"/>
</dbReference>
<gene>
    <name evidence="1" type="ORF">A5802_001308</name>
</gene>
<evidence type="ECO:0000313" key="1">
    <source>
        <dbReference type="EMBL" id="OTP27573.1"/>
    </source>
</evidence>
<dbReference type="Proteomes" id="UP000195024">
    <property type="component" value="Unassembled WGS sequence"/>
</dbReference>